<dbReference type="Proteomes" id="UP000249522">
    <property type="component" value="Unassembled WGS sequence"/>
</dbReference>
<sequence>MISEDQLDEYRVQGVQVRVERDEMEANDVVGIVVAWDDEQVMIRKPSRRVVKLSRTYRYVPASTPRQNGQWES</sequence>
<accession>A0A2W1LD49</accession>
<dbReference type="OrthoDB" id="2629334at2"/>
<organism evidence="1 2">
    <name type="scientific">Paenibacillus sambharensis</name>
    <dbReference type="NCBI Taxonomy" id="1803190"/>
    <lineage>
        <taxon>Bacteria</taxon>
        <taxon>Bacillati</taxon>
        <taxon>Bacillota</taxon>
        <taxon>Bacilli</taxon>
        <taxon>Bacillales</taxon>
        <taxon>Paenibacillaceae</taxon>
        <taxon>Paenibacillus</taxon>
    </lineage>
</organism>
<evidence type="ECO:0000313" key="1">
    <source>
        <dbReference type="EMBL" id="PZD95990.1"/>
    </source>
</evidence>
<gene>
    <name evidence="1" type="ORF">DNH61_11200</name>
</gene>
<evidence type="ECO:0008006" key="3">
    <source>
        <dbReference type="Google" id="ProtNLM"/>
    </source>
</evidence>
<protein>
    <recommendedName>
        <fullName evidence="3">DUF2187 domain-containing protein</fullName>
    </recommendedName>
</protein>
<dbReference type="RefSeq" id="WP_111146735.1">
    <property type="nucleotide sequence ID" value="NZ_QKRB01000043.1"/>
</dbReference>
<keyword evidence="2" id="KW-1185">Reference proteome</keyword>
<proteinExistence type="predicted"/>
<comment type="caution">
    <text evidence="1">The sequence shown here is derived from an EMBL/GenBank/DDBJ whole genome shotgun (WGS) entry which is preliminary data.</text>
</comment>
<dbReference type="EMBL" id="QKRB01000043">
    <property type="protein sequence ID" value="PZD95990.1"/>
    <property type="molecule type" value="Genomic_DNA"/>
</dbReference>
<dbReference type="AlphaFoldDB" id="A0A2W1LD49"/>
<reference evidence="1 2" key="1">
    <citation type="submission" date="2018-06" db="EMBL/GenBank/DDBJ databases">
        <title>Paenibacillus imtechensis sp. nov.</title>
        <authorList>
            <person name="Pinnaka A.K."/>
            <person name="Singh H."/>
            <person name="Kaur M."/>
        </authorList>
    </citation>
    <scope>NUCLEOTIDE SEQUENCE [LARGE SCALE GENOMIC DNA]</scope>
    <source>
        <strain evidence="1 2">SMB1</strain>
    </source>
</reference>
<name>A0A2W1LD49_9BACL</name>
<evidence type="ECO:0000313" key="2">
    <source>
        <dbReference type="Proteomes" id="UP000249522"/>
    </source>
</evidence>